<gene>
    <name evidence="5" type="ORF">H7C18_20230</name>
</gene>
<evidence type="ECO:0000256" key="2">
    <source>
        <dbReference type="ARBA" id="ARBA00022801"/>
    </source>
</evidence>
<dbReference type="Pfam" id="PF00884">
    <property type="entry name" value="Sulfatase"/>
    <property type="match status" value="1"/>
</dbReference>
<protein>
    <submittedName>
        <fullName evidence="5">Sulfatase-like hydrolase/transferase</fullName>
    </submittedName>
</protein>
<dbReference type="RefSeq" id="WP_185130920.1">
    <property type="nucleotide sequence ID" value="NZ_JACJVO010000025.1"/>
</dbReference>
<dbReference type="PANTHER" id="PTHR45953:SF1">
    <property type="entry name" value="IDURONATE 2-SULFATASE"/>
    <property type="match status" value="1"/>
</dbReference>
<evidence type="ECO:0000313" key="6">
    <source>
        <dbReference type="Proteomes" id="UP000564644"/>
    </source>
</evidence>
<evidence type="ECO:0000259" key="4">
    <source>
        <dbReference type="Pfam" id="PF00884"/>
    </source>
</evidence>
<name>A0A7X0VYS8_9BACL</name>
<evidence type="ECO:0000313" key="5">
    <source>
        <dbReference type="EMBL" id="MBB6733253.1"/>
    </source>
</evidence>
<feature type="domain" description="Sulfatase N-terminal" evidence="4">
    <location>
        <begin position="5"/>
        <end position="340"/>
    </location>
</feature>
<evidence type="ECO:0000256" key="1">
    <source>
        <dbReference type="ARBA" id="ARBA00022723"/>
    </source>
</evidence>
<dbReference type="AlphaFoldDB" id="A0A7X0VYS8"/>
<keyword evidence="6" id="KW-1185">Reference proteome</keyword>
<dbReference type="GO" id="GO:0004423">
    <property type="term" value="F:iduronate-2-sulfatase activity"/>
    <property type="evidence" value="ECO:0007669"/>
    <property type="project" value="TreeGrafter"/>
</dbReference>
<organism evidence="5 6">
    <name type="scientific">Cohnella zeiphila</name>
    <dbReference type="NCBI Taxonomy" id="2761120"/>
    <lineage>
        <taxon>Bacteria</taxon>
        <taxon>Bacillati</taxon>
        <taxon>Bacillota</taxon>
        <taxon>Bacilli</taxon>
        <taxon>Bacillales</taxon>
        <taxon>Paenibacillaceae</taxon>
        <taxon>Cohnella</taxon>
    </lineage>
</organism>
<dbReference type="PANTHER" id="PTHR45953">
    <property type="entry name" value="IDURONATE 2-SULFATASE"/>
    <property type="match status" value="1"/>
</dbReference>
<proteinExistence type="predicted"/>
<feature type="region of interest" description="Disordered" evidence="3">
    <location>
        <begin position="472"/>
        <end position="498"/>
    </location>
</feature>
<dbReference type="Proteomes" id="UP000564644">
    <property type="component" value="Unassembled WGS sequence"/>
</dbReference>
<accession>A0A7X0VYS8</accession>
<dbReference type="SUPFAM" id="SSF53649">
    <property type="entry name" value="Alkaline phosphatase-like"/>
    <property type="match status" value="1"/>
</dbReference>
<keyword evidence="2 5" id="KW-0378">Hydrolase</keyword>
<dbReference type="InterPro" id="IPR017850">
    <property type="entry name" value="Alkaline_phosphatase_core_sf"/>
</dbReference>
<dbReference type="Gene3D" id="3.40.720.10">
    <property type="entry name" value="Alkaline Phosphatase, subunit A"/>
    <property type="match status" value="1"/>
</dbReference>
<keyword evidence="1" id="KW-0479">Metal-binding</keyword>
<dbReference type="GO" id="GO:0046872">
    <property type="term" value="F:metal ion binding"/>
    <property type="evidence" value="ECO:0007669"/>
    <property type="project" value="UniProtKB-KW"/>
</dbReference>
<evidence type="ECO:0000256" key="3">
    <source>
        <dbReference type="SAM" id="MobiDB-lite"/>
    </source>
</evidence>
<dbReference type="GO" id="GO:0005737">
    <property type="term" value="C:cytoplasm"/>
    <property type="evidence" value="ECO:0007669"/>
    <property type="project" value="TreeGrafter"/>
</dbReference>
<dbReference type="GO" id="GO:0016740">
    <property type="term" value="F:transferase activity"/>
    <property type="evidence" value="ECO:0007669"/>
    <property type="project" value="UniProtKB-KW"/>
</dbReference>
<dbReference type="InterPro" id="IPR000917">
    <property type="entry name" value="Sulfatase_N"/>
</dbReference>
<dbReference type="EMBL" id="JACJVO010000025">
    <property type="protein sequence ID" value="MBB6733253.1"/>
    <property type="molecule type" value="Genomic_DNA"/>
</dbReference>
<sequence>MIDRKNIVVIMTDQQRADLRALEGYPLDATPFLDRLAREGTWFDKAYTTMPICCAARVSLLTGRYPSAHGVQTNGQLKLARYEKDLFDVAREGGYATALSGKNHSHIDARAKLDYCYEIGHWGGGGEGRSAEEKAFDDWLKTLSQTSTGPAPFPLECQLPYRVVSAAQDWVGTLEGKPFLLWLSFAEPHNPYQAPEPYYSMFPAGSLPPLRATEKDRDAKGDKWAFYGGQTAHYLPDFRERIPQARANYLGMLRLIDDQIRRFVTFLEQSGLLENTLLVFLSDHGDFHGEYQLLKKGPEAPELLTRIPMQFSGAGVRPHSGPHPAHVSLADIMPTLCEAMELPIPRGVQGRSLWPLLAGEAYPEREFASAYAEHGYGGEYHTDRKPFDYGGVGSVRDGVSSFNELSRYTQSGRLRTIRKGKWKLNLDMRGKRELYDIEADPLELADLSGRDEYRELERDLLAELGAWMMRTQDESQPDSAEYPVLKYPRNYGFPPQKE</sequence>
<reference evidence="5 6" key="1">
    <citation type="submission" date="2020-08" db="EMBL/GenBank/DDBJ databases">
        <title>Cohnella phylogeny.</title>
        <authorList>
            <person name="Dunlap C."/>
        </authorList>
    </citation>
    <scope>NUCLEOTIDE SEQUENCE [LARGE SCALE GENOMIC DNA]</scope>
    <source>
        <strain evidence="5 6">CBP 2801</strain>
    </source>
</reference>
<keyword evidence="5" id="KW-0808">Transferase</keyword>
<comment type="caution">
    <text evidence="5">The sequence shown here is derived from an EMBL/GenBank/DDBJ whole genome shotgun (WGS) entry which is preliminary data.</text>
</comment>